<dbReference type="Proteomes" id="UP000676325">
    <property type="component" value="Unassembled WGS sequence"/>
</dbReference>
<evidence type="ECO:0008006" key="11">
    <source>
        <dbReference type="Google" id="ProtNLM"/>
    </source>
</evidence>
<dbReference type="PANTHER" id="PTHR47019:SF1">
    <property type="entry name" value="LIPID II FLIPPASE MURJ"/>
    <property type="match status" value="1"/>
</dbReference>
<keyword evidence="6 8" id="KW-1133">Transmembrane helix</keyword>
<dbReference type="GO" id="GO:0008360">
    <property type="term" value="P:regulation of cell shape"/>
    <property type="evidence" value="ECO:0007669"/>
    <property type="project" value="UniProtKB-KW"/>
</dbReference>
<feature type="transmembrane region" description="Helical" evidence="8">
    <location>
        <begin position="386"/>
        <end position="408"/>
    </location>
</feature>
<feature type="transmembrane region" description="Helical" evidence="8">
    <location>
        <begin position="420"/>
        <end position="440"/>
    </location>
</feature>
<keyword evidence="4" id="KW-0133">Cell shape</keyword>
<feature type="transmembrane region" description="Helical" evidence="8">
    <location>
        <begin position="77"/>
        <end position="98"/>
    </location>
</feature>
<feature type="transmembrane region" description="Helical" evidence="8">
    <location>
        <begin position="224"/>
        <end position="245"/>
    </location>
</feature>
<name>A0A941IMV2_9ACTN</name>
<dbReference type="GO" id="GO:0005886">
    <property type="term" value="C:plasma membrane"/>
    <property type="evidence" value="ECO:0007669"/>
    <property type="project" value="UniProtKB-SubCell"/>
</dbReference>
<dbReference type="PRINTS" id="PR01806">
    <property type="entry name" value="VIRFACTRMVIN"/>
</dbReference>
<sequence length="561" mass="57260">MDEPLLLVRIEELDEADPANAFAAAGGSVARAAALIAAVTVLSRLFGFLRTLAFSHTVGHGDLADAYNSANQMPNTIFDIVAGGALAGVAVPLLAGPLSRGERGYASRTVSALLTWALAALLPLSLLGIGLAAPLGRLIAGPHGPLGVYPQLVGHFLILFLPQIPLYGVAVVLSAALQADRRFLAPAIAPLLSSLVMVGTYLAFGVLDPDAGSDIWTLTAHSRLVLGLGTTAGVAMLALCLLPAVRRAGFRIRPTFTFEPGVARQARHLAVAGVVTLIAQNFAVLGVVFLTNYADPSGGALTVYNFSWAVYLLPYAVLVVPLATSAFTDFAARADSGDMYGYRAGIAATTRAVLLATCAGAALLAAEAWPTASLFIAPGGGTDASTMAYGMLAFAPGLLGYAAIALLGRVLYAAGHGRDAAVATVTGWLVVFAVDAVLIINWPGHAVTALGLGNAVGMTLAGILLMAAVRRRVGRGVFQGLGRTAAAGGIAAVASGAAGWMLGAWFGWTDSGAALLVAPLCATLTLIVFGAVVLPLDGAELRPLVMRALAQFPKLRSGGRA</sequence>
<feature type="transmembrane region" description="Helical" evidence="8">
    <location>
        <begin position="344"/>
        <end position="366"/>
    </location>
</feature>
<evidence type="ECO:0000256" key="8">
    <source>
        <dbReference type="SAM" id="Phobius"/>
    </source>
</evidence>
<dbReference type="GO" id="GO:0015648">
    <property type="term" value="F:lipid-linked peptidoglycan transporter activity"/>
    <property type="evidence" value="ECO:0007669"/>
    <property type="project" value="TreeGrafter"/>
</dbReference>
<feature type="transmembrane region" description="Helical" evidence="8">
    <location>
        <begin position="481"/>
        <end position="508"/>
    </location>
</feature>
<dbReference type="AlphaFoldDB" id="A0A941IMV2"/>
<dbReference type="RefSeq" id="WP_212521493.1">
    <property type="nucleotide sequence ID" value="NZ_JAGSOH010000128.1"/>
</dbReference>
<keyword evidence="5" id="KW-0573">Peptidoglycan synthesis</keyword>
<dbReference type="InterPro" id="IPR051050">
    <property type="entry name" value="Lipid_II_flippase_MurJ/MviN"/>
</dbReference>
<proteinExistence type="predicted"/>
<accession>A0A941IMV2</accession>
<keyword evidence="10" id="KW-1185">Reference proteome</keyword>
<reference evidence="9" key="1">
    <citation type="submission" date="2021-04" db="EMBL/GenBank/DDBJ databases">
        <title>Genome based classification of Actinospica acidithermotolerans sp. nov., an actinobacterium isolated from an Indonesian hot spring.</title>
        <authorList>
            <person name="Kusuma A.B."/>
            <person name="Putra K.E."/>
            <person name="Nafisah S."/>
            <person name="Loh J."/>
            <person name="Nouioui I."/>
            <person name="Goodfellow M."/>
        </authorList>
    </citation>
    <scope>NUCLEOTIDE SEQUENCE</scope>
    <source>
        <strain evidence="9">MGRD01-02</strain>
    </source>
</reference>
<evidence type="ECO:0000256" key="5">
    <source>
        <dbReference type="ARBA" id="ARBA00022984"/>
    </source>
</evidence>
<feature type="transmembrane region" description="Helical" evidence="8">
    <location>
        <begin position="266"/>
        <end position="290"/>
    </location>
</feature>
<evidence type="ECO:0000256" key="1">
    <source>
        <dbReference type="ARBA" id="ARBA00004651"/>
    </source>
</evidence>
<evidence type="ECO:0000256" key="3">
    <source>
        <dbReference type="ARBA" id="ARBA00022692"/>
    </source>
</evidence>
<organism evidence="9 10">
    <name type="scientific">Actinospica acidithermotolerans</name>
    <dbReference type="NCBI Taxonomy" id="2828514"/>
    <lineage>
        <taxon>Bacteria</taxon>
        <taxon>Bacillati</taxon>
        <taxon>Actinomycetota</taxon>
        <taxon>Actinomycetes</taxon>
        <taxon>Catenulisporales</taxon>
        <taxon>Actinospicaceae</taxon>
        <taxon>Actinospica</taxon>
    </lineage>
</organism>
<comment type="caution">
    <text evidence="9">The sequence shown here is derived from an EMBL/GenBank/DDBJ whole genome shotgun (WGS) entry which is preliminary data.</text>
</comment>
<dbReference type="GO" id="GO:0009252">
    <property type="term" value="P:peptidoglycan biosynthetic process"/>
    <property type="evidence" value="ECO:0007669"/>
    <property type="project" value="UniProtKB-KW"/>
</dbReference>
<dbReference type="EMBL" id="JAGSOH010000128">
    <property type="protein sequence ID" value="MBR7830368.1"/>
    <property type="molecule type" value="Genomic_DNA"/>
</dbReference>
<evidence type="ECO:0000313" key="10">
    <source>
        <dbReference type="Proteomes" id="UP000676325"/>
    </source>
</evidence>
<dbReference type="PANTHER" id="PTHR47019">
    <property type="entry name" value="LIPID II FLIPPASE MURJ"/>
    <property type="match status" value="1"/>
</dbReference>
<comment type="subcellular location">
    <subcellularLocation>
        <location evidence="1">Cell membrane</location>
        <topology evidence="1">Multi-pass membrane protein</topology>
    </subcellularLocation>
</comment>
<feature type="transmembrane region" description="Helical" evidence="8">
    <location>
        <begin position="514"/>
        <end position="536"/>
    </location>
</feature>
<evidence type="ECO:0000256" key="4">
    <source>
        <dbReference type="ARBA" id="ARBA00022960"/>
    </source>
</evidence>
<dbReference type="Pfam" id="PF03023">
    <property type="entry name" value="MurJ"/>
    <property type="match status" value="1"/>
</dbReference>
<evidence type="ECO:0000256" key="2">
    <source>
        <dbReference type="ARBA" id="ARBA00022475"/>
    </source>
</evidence>
<feature type="transmembrane region" description="Helical" evidence="8">
    <location>
        <begin position="153"/>
        <end position="176"/>
    </location>
</feature>
<keyword evidence="2" id="KW-1003">Cell membrane</keyword>
<keyword evidence="7 8" id="KW-0472">Membrane</keyword>
<gene>
    <name evidence="9" type="ORF">KDK95_28960</name>
</gene>
<feature type="transmembrane region" description="Helical" evidence="8">
    <location>
        <begin position="183"/>
        <end position="204"/>
    </location>
</feature>
<feature type="transmembrane region" description="Helical" evidence="8">
    <location>
        <begin position="310"/>
        <end position="332"/>
    </location>
</feature>
<evidence type="ECO:0000313" key="9">
    <source>
        <dbReference type="EMBL" id="MBR7830368.1"/>
    </source>
</evidence>
<feature type="transmembrane region" description="Helical" evidence="8">
    <location>
        <begin position="110"/>
        <end position="133"/>
    </location>
</feature>
<dbReference type="InterPro" id="IPR004268">
    <property type="entry name" value="MurJ"/>
</dbReference>
<evidence type="ECO:0000256" key="7">
    <source>
        <dbReference type="ARBA" id="ARBA00023136"/>
    </source>
</evidence>
<dbReference type="GO" id="GO:0034204">
    <property type="term" value="P:lipid translocation"/>
    <property type="evidence" value="ECO:0007669"/>
    <property type="project" value="TreeGrafter"/>
</dbReference>
<feature type="transmembrane region" description="Helical" evidence="8">
    <location>
        <begin position="446"/>
        <end position="469"/>
    </location>
</feature>
<keyword evidence="3 8" id="KW-0812">Transmembrane</keyword>
<evidence type="ECO:0000256" key="6">
    <source>
        <dbReference type="ARBA" id="ARBA00022989"/>
    </source>
</evidence>
<protein>
    <recommendedName>
        <fullName evidence="11">Virulence factor MviN</fullName>
    </recommendedName>
</protein>